<comment type="caution">
    <text evidence="3">The sequence shown here is derived from an EMBL/GenBank/DDBJ whole genome shotgun (WGS) entry which is preliminary data.</text>
</comment>
<dbReference type="GO" id="GO:0000149">
    <property type="term" value="F:SNARE binding"/>
    <property type="evidence" value="ECO:0007669"/>
    <property type="project" value="TreeGrafter"/>
</dbReference>
<dbReference type="Pfam" id="PF02204">
    <property type="entry name" value="VPS9"/>
    <property type="match status" value="1"/>
</dbReference>
<dbReference type="InterPro" id="IPR037191">
    <property type="entry name" value="VPS9_dom_sf"/>
</dbReference>
<comment type="similarity">
    <text evidence="1">Belongs to the UPF0507 family.</text>
</comment>
<dbReference type="SUPFAM" id="SSF48403">
    <property type="entry name" value="Ankyrin repeat"/>
    <property type="match status" value="1"/>
</dbReference>
<dbReference type="GO" id="GO:0045022">
    <property type="term" value="P:early endosome to late endosome transport"/>
    <property type="evidence" value="ECO:0007669"/>
    <property type="project" value="TreeGrafter"/>
</dbReference>
<dbReference type="SMART" id="SM00167">
    <property type="entry name" value="VPS9"/>
    <property type="match status" value="1"/>
</dbReference>
<evidence type="ECO:0000256" key="1">
    <source>
        <dbReference type="ARBA" id="ARBA00007428"/>
    </source>
</evidence>
<keyword evidence="4" id="KW-1185">Reference proteome</keyword>
<dbReference type="InterPro" id="IPR036770">
    <property type="entry name" value="Ankyrin_rpt-contain_sf"/>
</dbReference>
<dbReference type="InterPro" id="IPR051248">
    <property type="entry name" value="UPF0507/Ank_repeat_27"/>
</dbReference>
<accession>A0A367KA49</accession>
<evidence type="ECO:0000313" key="4">
    <source>
        <dbReference type="Proteomes" id="UP000253551"/>
    </source>
</evidence>
<dbReference type="GO" id="GO:0005770">
    <property type="term" value="C:late endosome"/>
    <property type="evidence" value="ECO:0007669"/>
    <property type="project" value="TreeGrafter"/>
</dbReference>
<dbReference type="GO" id="GO:0035091">
    <property type="term" value="F:phosphatidylinositol binding"/>
    <property type="evidence" value="ECO:0007669"/>
    <property type="project" value="InterPro"/>
</dbReference>
<dbReference type="GO" id="GO:0097422">
    <property type="term" value="C:tubular endosome"/>
    <property type="evidence" value="ECO:0007669"/>
    <property type="project" value="TreeGrafter"/>
</dbReference>
<dbReference type="SMART" id="SM00248">
    <property type="entry name" value="ANK"/>
    <property type="match status" value="4"/>
</dbReference>
<gene>
    <name evidence="3" type="ORF">CU098_001358</name>
</gene>
<name>A0A367KA49_RHIST</name>
<dbReference type="OrthoDB" id="7464126at2759"/>
<dbReference type="PANTHER" id="PTHR24170:SF1">
    <property type="entry name" value="DOMAIN PROTEIN, PUTATIVE (AFU_ORTHOLOGUE AFUA_1G09870)-RELATED"/>
    <property type="match status" value="1"/>
</dbReference>
<dbReference type="GO" id="GO:0030133">
    <property type="term" value="C:transport vesicle"/>
    <property type="evidence" value="ECO:0007669"/>
    <property type="project" value="TreeGrafter"/>
</dbReference>
<organism evidence="3 4">
    <name type="scientific">Rhizopus stolonifer</name>
    <name type="common">Rhizopus nigricans</name>
    <dbReference type="NCBI Taxonomy" id="4846"/>
    <lineage>
        <taxon>Eukaryota</taxon>
        <taxon>Fungi</taxon>
        <taxon>Fungi incertae sedis</taxon>
        <taxon>Mucoromycota</taxon>
        <taxon>Mucoromycotina</taxon>
        <taxon>Mucoromycetes</taxon>
        <taxon>Mucorales</taxon>
        <taxon>Mucorineae</taxon>
        <taxon>Rhizopodaceae</taxon>
        <taxon>Rhizopus</taxon>
    </lineage>
</organism>
<dbReference type="AlphaFoldDB" id="A0A367KA49"/>
<dbReference type="SUPFAM" id="SSF64268">
    <property type="entry name" value="PX domain"/>
    <property type="match status" value="1"/>
</dbReference>
<protein>
    <recommendedName>
        <fullName evidence="2">VPS9 domain-containing protein</fullName>
    </recommendedName>
</protein>
<dbReference type="InterPro" id="IPR036871">
    <property type="entry name" value="PX_dom_sf"/>
</dbReference>
<dbReference type="SUPFAM" id="SSF109993">
    <property type="entry name" value="VPS9 domain"/>
    <property type="match status" value="1"/>
</dbReference>
<proteinExistence type="inferred from homology"/>
<dbReference type="Pfam" id="PF12796">
    <property type="entry name" value="Ank_2"/>
    <property type="match status" value="1"/>
</dbReference>
<dbReference type="InterPro" id="IPR002110">
    <property type="entry name" value="Ankyrin_rpt"/>
</dbReference>
<evidence type="ECO:0000259" key="2">
    <source>
        <dbReference type="PROSITE" id="PS51205"/>
    </source>
</evidence>
<sequence length="758" mass="86111">DPYRSKRLRSMIGDTQYFEFLPLFDLLVAKFSTASSYCYSIRQLQSCMQDILETGYHYFESLQDEKLNHKDLCRSFENMFMEETYDIAFFKITQILLDQDQMLTSILQDLDYLDFSQISSPEIKDERAKVKRATATFEKIGSLRTPLKKLDCLLATIENLTEGEGLSTDGLVPLFLMTMIQSKLPHLLANLCFMKDFTFKTNVSRGAFGYSLSTLEACLSYIPISNIHELSLLNQTLWASIRANDLVSFEKYDKRLGFEPRDQEGNNPLLACCLYGQTDLVSFILSKRGCGASDRNDRGMTPLMCAIKGRSNLDLLLKDRWVTLSMDAVDNEGDSVLMYVCRDWPDLALLKQILSFGLPPVRNQRTTALHLAAHYASTEFVLYLVAHLESTWRDWKDDQGQTVFHVCRNKELIGLLGGPGKMVDNDGRCPAMVWAMDGRLDLVMGNVPMADDRGRTVLHVVASRLSKGVVGDLDRVVSECRDLVHIQDWPDHNTALHLALENATPASMPLVMVFVKLVCEQGGSLDVMNAKGERPMDLCRMDLLPMLDGFISSQIESNQLTWHISRFVMKHQKIHFMIQSSIIGRPETNKNIIRGLEEFFLLRRELLSEQAELFLPPLADLIDPTGLPMVVTYSILSSLESFMDWILKHPVLSSHPLVYSFVRSSATVEKSKKKLVSIDLGQDATCFFRYIFDTILPLKTHYSHLLTTARRIMNIKQVDLRAEWMQTLGNLNRVTQDPVTCGTMQVCANVMCNYTVNS</sequence>
<dbReference type="STRING" id="4846.A0A367KA49"/>
<dbReference type="GO" id="GO:0005769">
    <property type="term" value="C:early endosome"/>
    <property type="evidence" value="ECO:0007669"/>
    <property type="project" value="TreeGrafter"/>
</dbReference>
<dbReference type="GO" id="GO:0005886">
    <property type="term" value="C:plasma membrane"/>
    <property type="evidence" value="ECO:0007669"/>
    <property type="project" value="TreeGrafter"/>
</dbReference>
<dbReference type="Gene3D" id="1.25.40.20">
    <property type="entry name" value="Ankyrin repeat-containing domain"/>
    <property type="match status" value="2"/>
</dbReference>
<feature type="domain" description="VPS9" evidence="2">
    <location>
        <begin position="97"/>
        <end position="231"/>
    </location>
</feature>
<reference evidence="3 4" key="1">
    <citation type="journal article" date="2018" name="G3 (Bethesda)">
        <title>Phylogenetic and Phylogenomic Definition of Rhizopus Species.</title>
        <authorList>
            <person name="Gryganskyi A.P."/>
            <person name="Golan J."/>
            <person name="Dolatabadi S."/>
            <person name="Mondo S."/>
            <person name="Robb S."/>
            <person name="Idnurm A."/>
            <person name="Muszewska A."/>
            <person name="Steczkiewicz K."/>
            <person name="Masonjones S."/>
            <person name="Liao H.L."/>
            <person name="Gajdeczka M.T."/>
            <person name="Anike F."/>
            <person name="Vuek A."/>
            <person name="Anishchenko I.M."/>
            <person name="Voigt K."/>
            <person name="de Hoog G.S."/>
            <person name="Smith M.E."/>
            <person name="Heitman J."/>
            <person name="Vilgalys R."/>
            <person name="Stajich J.E."/>
        </authorList>
    </citation>
    <scope>NUCLEOTIDE SEQUENCE [LARGE SCALE GENOMIC DNA]</scope>
    <source>
        <strain evidence="3 4">LSU 92-RS-03</strain>
    </source>
</reference>
<evidence type="ECO:0000313" key="3">
    <source>
        <dbReference type="EMBL" id="RCH98711.1"/>
    </source>
</evidence>
<dbReference type="PANTHER" id="PTHR24170">
    <property type="entry name" value="ANKYRIN REPEAT DOMAIN-CONTAINING PROTEIN 27"/>
    <property type="match status" value="1"/>
</dbReference>
<feature type="non-terminal residue" evidence="3">
    <location>
        <position position="1"/>
    </location>
</feature>
<dbReference type="InterPro" id="IPR003123">
    <property type="entry name" value="VPS9"/>
</dbReference>
<dbReference type="Proteomes" id="UP000253551">
    <property type="component" value="Unassembled WGS sequence"/>
</dbReference>
<dbReference type="EMBL" id="PJQM01002034">
    <property type="protein sequence ID" value="RCH98711.1"/>
    <property type="molecule type" value="Genomic_DNA"/>
</dbReference>
<dbReference type="Gene3D" id="1.20.1050.80">
    <property type="entry name" value="VPS9 domain"/>
    <property type="match status" value="1"/>
</dbReference>
<dbReference type="GO" id="GO:0005085">
    <property type="term" value="F:guanyl-nucleotide exchange factor activity"/>
    <property type="evidence" value="ECO:0007669"/>
    <property type="project" value="TreeGrafter"/>
</dbReference>
<dbReference type="PROSITE" id="PS51205">
    <property type="entry name" value="VPS9"/>
    <property type="match status" value="1"/>
</dbReference>